<dbReference type="GO" id="GO:0005737">
    <property type="term" value="C:cytoplasm"/>
    <property type="evidence" value="ECO:0007669"/>
    <property type="project" value="TreeGrafter"/>
</dbReference>
<comment type="similarity">
    <text evidence="1 4 7">Belongs to the aldehyde dehydrogenase family.</text>
</comment>
<sequence>MALSQQHATPPATGEDSQERIEMLLRLQRTYFATGHTLPVNFRKAQLRKLQHILKAHEQDLFDALYADFRKPALEAFGTEIGFIELELKLALKSIDDWVKPRKVPESLINFPARSYVYPQPYGVALIISPWNYPLNLLFTPLIGAMAAGNCAILKPSEIAPNTAAIVNRLISQNFEERYLAVVEGGVQTTQQLLAQQFDYIFFTGSTQVGKVVMKAAAENLTPVTLELGGKSPAIVSADADMELAARRICWGKFLNAGQTCVAPDYVLVQEDVKEEFIQQMAQCIRDFYTEHPASSPDFARIINIRHFERLNAMLTPENIRIGGQTDPSEKYIAPTVLDNITWDHPSMQEEIFGPILPVIAFDTLNEAITMVNRHAKPLALYLFTNNKLYQDQVLQQVHFGGGCINDTISHLANPNLPFGGVGSSGLGSYHGMASFDVFSHQKSVLYRGTWLDLPFRYPPYGDKLKLLRKFFKWL</sequence>
<dbReference type="InterPro" id="IPR016161">
    <property type="entry name" value="Ald_DH/histidinol_DH"/>
</dbReference>
<protein>
    <recommendedName>
        <fullName evidence="4">Aldehyde dehydrogenase</fullName>
    </recommendedName>
</protein>
<evidence type="ECO:0000259" key="8">
    <source>
        <dbReference type="Pfam" id="PF00171"/>
    </source>
</evidence>
<evidence type="ECO:0000256" key="5">
    <source>
        <dbReference type="PIRSR" id="PIRSR036492-1"/>
    </source>
</evidence>
<keyword evidence="10" id="KW-1185">Reference proteome</keyword>
<evidence type="ECO:0000256" key="2">
    <source>
        <dbReference type="ARBA" id="ARBA00023002"/>
    </source>
</evidence>
<dbReference type="Proteomes" id="UP000478546">
    <property type="component" value="Unassembled WGS sequence"/>
</dbReference>
<dbReference type="PROSITE" id="PS00687">
    <property type="entry name" value="ALDEHYDE_DEHYDR_GLU"/>
    <property type="match status" value="1"/>
</dbReference>
<dbReference type="Gene3D" id="3.40.309.10">
    <property type="entry name" value="Aldehyde Dehydrogenase, Chain A, domain 2"/>
    <property type="match status" value="1"/>
</dbReference>
<dbReference type="EMBL" id="JAAEAA010000005">
    <property type="protein sequence ID" value="NDK55350.1"/>
    <property type="molecule type" value="Genomic_DNA"/>
</dbReference>
<organism evidence="9 10">
    <name type="scientific">Pontibacter fetidus</name>
    <dbReference type="NCBI Taxonomy" id="2700082"/>
    <lineage>
        <taxon>Bacteria</taxon>
        <taxon>Pseudomonadati</taxon>
        <taxon>Bacteroidota</taxon>
        <taxon>Cytophagia</taxon>
        <taxon>Cytophagales</taxon>
        <taxon>Hymenobacteraceae</taxon>
        <taxon>Pontibacter</taxon>
    </lineage>
</organism>
<dbReference type="Gene3D" id="3.40.605.10">
    <property type="entry name" value="Aldehyde Dehydrogenase, Chain A, domain 1"/>
    <property type="match status" value="1"/>
</dbReference>
<dbReference type="GO" id="GO:0004029">
    <property type="term" value="F:aldehyde dehydrogenase (NAD+) activity"/>
    <property type="evidence" value="ECO:0007669"/>
    <property type="project" value="TreeGrafter"/>
</dbReference>
<dbReference type="InterPro" id="IPR016162">
    <property type="entry name" value="Ald_DH_N"/>
</dbReference>
<reference evidence="9 10" key="1">
    <citation type="submission" date="2020-01" db="EMBL/GenBank/DDBJ databases">
        <authorList>
            <person name="Kim M.K."/>
        </authorList>
    </citation>
    <scope>NUCLEOTIDE SEQUENCE [LARGE SCALE GENOMIC DNA]</scope>
    <source>
        <strain evidence="9 10">BT213</strain>
    </source>
</reference>
<proteinExistence type="inferred from homology"/>
<evidence type="ECO:0000313" key="10">
    <source>
        <dbReference type="Proteomes" id="UP000478546"/>
    </source>
</evidence>
<dbReference type="GO" id="GO:0006081">
    <property type="term" value="P:aldehyde metabolic process"/>
    <property type="evidence" value="ECO:0007669"/>
    <property type="project" value="InterPro"/>
</dbReference>
<evidence type="ECO:0000256" key="1">
    <source>
        <dbReference type="ARBA" id="ARBA00009986"/>
    </source>
</evidence>
<evidence type="ECO:0000256" key="7">
    <source>
        <dbReference type="RuleBase" id="RU003345"/>
    </source>
</evidence>
<keyword evidence="3" id="KW-0520">NAD</keyword>
<evidence type="ECO:0000256" key="6">
    <source>
        <dbReference type="PROSITE-ProRule" id="PRU10007"/>
    </source>
</evidence>
<name>A0A6B2H677_9BACT</name>
<feature type="domain" description="Aldehyde dehydrogenase" evidence="8">
    <location>
        <begin position="18"/>
        <end position="445"/>
    </location>
</feature>
<dbReference type="PANTHER" id="PTHR43570:SF16">
    <property type="entry name" value="ALDEHYDE DEHYDROGENASE TYPE III, ISOFORM Q"/>
    <property type="match status" value="1"/>
</dbReference>
<dbReference type="Pfam" id="PF00171">
    <property type="entry name" value="Aldedh"/>
    <property type="match status" value="1"/>
</dbReference>
<evidence type="ECO:0000313" key="9">
    <source>
        <dbReference type="EMBL" id="NDK55350.1"/>
    </source>
</evidence>
<dbReference type="PANTHER" id="PTHR43570">
    <property type="entry name" value="ALDEHYDE DEHYDROGENASE"/>
    <property type="match status" value="1"/>
</dbReference>
<accession>A0A6B2H677</accession>
<dbReference type="CDD" id="cd07136">
    <property type="entry name" value="ALDH_YwdH-P39616"/>
    <property type="match status" value="1"/>
</dbReference>
<dbReference type="InterPro" id="IPR012394">
    <property type="entry name" value="Aldehyde_DH_NAD(P)"/>
</dbReference>
<gene>
    <name evidence="9" type="ORF">GWO68_05425</name>
</gene>
<feature type="active site" evidence="5 6">
    <location>
        <position position="227"/>
    </location>
</feature>
<dbReference type="PROSITE" id="PS00070">
    <property type="entry name" value="ALDEHYDE_DEHYDR_CYS"/>
    <property type="match status" value="1"/>
</dbReference>
<dbReference type="PIRSF" id="PIRSF036492">
    <property type="entry name" value="ALDH"/>
    <property type="match status" value="1"/>
</dbReference>
<evidence type="ECO:0000256" key="3">
    <source>
        <dbReference type="ARBA" id="ARBA00023027"/>
    </source>
</evidence>
<dbReference type="FunFam" id="3.40.605.10:FF:000004">
    <property type="entry name" value="Aldehyde dehydrogenase"/>
    <property type="match status" value="1"/>
</dbReference>
<evidence type="ECO:0000256" key="4">
    <source>
        <dbReference type="PIRNR" id="PIRNR036492"/>
    </source>
</evidence>
<dbReference type="RefSeq" id="WP_162345405.1">
    <property type="nucleotide sequence ID" value="NZ_JAAEAA010000005.1"/>
</dbReference>
<dbReference type="AlphaFoldDB" id="A0A6B2H677"/>
<comment type="caution">
    <text evidence="9">The sequence shown here is derived from an EMBL/GenBank/DDBJ whole genome shotgun (WGS) entry which is preliminary data.</text>
</comment>
<dbReference type="InterPro" id="IPR016163">
    <property type="entry name" value="Ald_DH_C"/>
</dbReference>
<dbReference type="FunFam" id="3.40.309.10:FF:000003">
    <property type="entry name" value="Aldehyde dehydrogenase"/>
    <property type="match status" value="1"/>
</dbReference>
<dbReference type="SUPFAM" id="SSF53720">
    <property type="entry name" value="ALDH-like"/>
    <property type="match status" value="1"/>
</dbReference>
<feature type="active site" evidence="5">
    <location>
        <position position="261"/>
    </location>
</feature>
<dbReference type="InterPro" id="IPR015590">
    <property type="entry name" value="Aldehyde_DH_dom"/>
</dbReference>
<dbReference type="InterPro" id="IPR016160">
    <property type="entry name" value="Ald_DH_CS_CYS"/>
</dbReference>
<dbReference type="InterPro" id="IPR029510">
    <property type="entry name" value="Ald_DH_CS_GLU"/>
</dbReference>
<keyword evidence="2 4" id="KW-0560">Oxidoreductase</keyword>